<dbReference type="InterPro" id="IPR046985">
    <property type="entry name" value="IP5"/>
</dbReference>
<dbReference type="SUPFAM" id="SSF51206">
    <property type="entry name" value="cAMP-binding domain-like"/>
    <property type="match status" value="2"/>
</dbReference>
<dbReference type="GO" id="GO:0046856">
    <property type="term" value="P:phosphatidylinositol dephosphorylation"/>
    <property type="evidence" value="ECO:0007669"/>
    <property type="project" value="InterPro"/>
</dbReference>
<evidence type="ECO:0000313" key="5">
    <source>
        <dbReference type="EMBL" id="KAA0167804.1"/>
    </source>
</evidence>
<dbReference type="InterPro" id="IPR036305">
    <property type="entry name" value="RGS_sf"/>
</dbReference>
<dbReference type="InterPro" id="IPR018488">
    <property type="entry name" value="cNMP-bd_CS"/>
</dbReference>
<dbReference type="GO" id="GO:0004439">
    <property type="term" value="F:phosphatidylinositol-4,5-bisphosphate 5-phosphatase activity"/>
    <property type="evidence" value="ECO:0007669"/>
    <property type="project" value="TreeGrafter"/>
</dbReference>
<evidence type="ECO:0000256" key="1">
    <source>
        <dbReference type="SAM" id="MobiDB-lite"/>
    </source>
</evidence>
<dbReference type="Gene3D" id="1.10.167.10">
    <property type="entry name" value="Regulator of G-protein Signalling 4, domain 2"/>
    <property type="match status" value="2"/>
</dbReference>
<name>A0A5A8E1H7_CAFRO</name>
<dbReference type="SMART" id="SM00456">
    <property type="entry name" value="WW"/>
    <property type="match status" value="2"/>
</dbReference>
<dbReference type="InterPro" id="IPR044926">
    <property type="entry name" value="RGS_subdomain_2"/>
</dbReference>
<proteinExistence type="predicted"/>
<feature type="domain" description="WW" evidence="2">
    <location>
        <begin position="77"/>
        <end position="107"/>
    </location>
</feature>
<dbReference type="Gene3D" id="2.60.120.10">
    <property type="entry name" value="Jelly Rolls"/>
    <property type="match status" value="2"/>
</dbReference>
<dbReference type="InterPro" id="IPR000595">
    <property type="entry name" value="cNMP-bd_dom"/>
</dbReference>
<feature type="compositionally biased region" description="Low complexity" evidence="1">
    <location>
        <begin position="1094"/>
        <end position="1105"/>
    </location>
</feature>
<dbReference type="InterPro" id="IPR018490">
    <property type="entry name" value="cNMP-bd_dom_sf"/>
</dbReference>
<dbReference type="Proteomes" id="UP000325113">
    <property type="component" value="Unassembled WGS sequence"/>
</dbReference>
<dbReference type="EMBL" id="VLTM01000004">
    <property type="protein sequence ID" value="KAA0167804.1"/>
    <property type="molecule type" value="Genomic_DNA"/>
</dbReference>
<feature type="domain" description="Cyclic nucleotide-binding" evidence="3">
    <location>
        <begin position="520"/>
        <end position="639"/>
    </location>
</feature>
<evidence type="ECO:0000313" key="7">
    <source>
        <dbReference type="Proteomes" id="UP000324907"/>
    </source>
</evidence>
<feature type="compositionally biased region" description="Low complexity" evidence="1">
    <location>
        <begin position="1019"/>
        <end position="1028"/>
    </location>
</feature>
<dbReference type="InterPro" id="IPR000300">
    <property type="entry name" value="IPPc"/>
</dbReference>
<dbReference type="InterPro" id="IPR016137">
    <property type="entry name" value="RGS"/>
</dbReference>
<dbReference type="PROSITE" id="PS00888">
    <property type="entry name" value="CNMP_BINDING_1"/>
    <property type="match status" value="1"/>
</dbReference>
<dbReference type="Proteomes" id="UP000324907">
    <property type="component" value="Unassembled WGS sequence"/>
</dbReference>
<comment type="caution">
    <text evidence="6">The sequence shown here is derived from an EMBL/GenBank/DDBJ whole genome shotgun (WGS) entry which is preliminary data.</text>
</comment>
<feature type="region of interest" description="Disordered" evidence="1">
    <location>
        <begin position="2356"/>
        <end position="2380"/>
    </location>
</feature>
<dbReference type="InterPro" id="IPR001202">
    <property type="entry name" value="WW_dom"/>
</dbReference>
<feature type="region of interest" description="Disordered" evidence="1">
    <location>
        <begin position="991"/>
        <end position="1029"/>
    </location>
</feature>
<reference evidence="7 8" key="1">
    <citation type="submission" date="2019-07" db="EMBL/GenBank/DDBJ databases">
        <title>Genomes of Cafeteria roenbergensis.</title>
        <authorList>
            <person name="Fischer M.G."/>
            <person name="Hackl T."/>
            <person name="Roman M."/>
        </authorList>
    </citation>
    <scope>NUCLEOTIDE SEQUENCE [LARGE SCALE GENOMIC DNA]</scope>
    <source>
        <strain evidence="5 8">Cflag</strain>
        <strain evidence="6 7">RCC970-E3</strain>
    </source>
</reference>
<feature type="domain" description="RGS" evidence="4">
    <location>
        <begin position="1788"/>
        <end position="1824"/>
    </location>
</feature>
<sequence length="2468" mass="257387">MAQGFHVLAQYGVWQQVSESEDGEESFFYNTHTDESAWEQPRAWGWVQLDEPEAGDTDEFPVWWRNELTGEAQFSNPAWQLCRDEDSGATFWFNSDTGTSDWDPPADVNPAEHSRPGSVANDDDQSGCADAEEPPVASPEPDADSFGGAGDAHSPAASLDVAGSGPTAVRSARASGQSVSFAASLGRMGSGDQPGGSLQVATDCGESDSAGDEASTGAGPGAARPAQPPPSPHMPPLTPATDVDAADPLTAGAADGEELDAAEQLLAAGGTDAAGRTSSPAVEAKDLLEPDQFKALRRQSKPLLSAASLGASFPLLRRCGPSDVARAAGAFRTVAFQPGDVVCVRGALATAGLGALMVVRGRLRLMGSLPRSGQSQPDSGASTPPPAGPAAGPAPGCPPWEPGPCEVVVADAGPGEVVASAAMLNPAFRYEFTVVAMPAAAADDDDNEADTDGGARSVAGSSSPGGDSGEAEAPVVLLCSDALRVSAAMPHGSDWLLTRARELVSDDPMLLAVYLHQIPFLRGASRHALAAVIERAVLLRKPPHQRLILEGTLGDAFYVLLHGSVTVTIRGERIADVGAGGFFGEMSLLRDADAAPASATVTTGAEDCLLLCQTRTAFLHTLEQAPELRTSIQRHVIRRSAQQARLLRVGCLAALDDRQLRRLFGLARPVSVPPRTAIVERGTSDSAVFVVTQGTLEVSVTDDAAGRDRSLRVGAGAVVGVDALCQYMPATRRLDVSTGSTTGAQVVKFTRRDLVSAVGDDGALLAALELSILRESASLAHLARVPAARAGFLRFTPDVSPQVVDFVARCDAFARRAVALSPAPDQPIAAPPEWLVNHAVYIADTFLGGHHGGEGFAGGAPGDSPVLRLIPPALAARVANEVATVSRCGGAGLRPNAFDFCVSAVSAQLELQRSDFVTHSMFQGLLRILDKGDSGWLGGASAPAGSEGTGETGLPAAPPTPTNQATKGTGAHAARIVAGAVLVPAAHPVTELDGRASSPGDSEAAADAGSRKLRRAASRRALASGMRSVESNPFDVAQRSRLGQWLPRQATFNLERCELRLCELSPSSPTATSVRTTGPSAGRLPSSPVLAGNSSDGSQRSRSSSVGMGAETDTFALIDITRMEIHSDDPSQRQVSVWVRQGADEREVWLRFDDAESSAAFCTLAHLIEPDVEVCATGERYDHSGVSLFSVKMPTRAGVVSRVLALNHNQGTLVRARSFDTVDGGKPVPVGPATRLAPSFTDPTRVRVLPHAASQADAFDAIFPSSALRDRFLGLLRIVIEGLDVSAARVLGLQRCGWAPPTLNVWTGTFNCGESRPAKDALERVAEWLAPHRYDLYAVALQECNHKEEWARAIASVLRPANTAGASAAVFQQRGGLPFRPSTHVLVAQESLWGIHLLIFARESVAHHISEVQACTTATGIGGVMGNKGGVAIGLVYRGCTSLAFVSCHLAARMGRSLARCGDFADIVRGSRIHLSAQGSLRSQLLHEYDHVFWAGDLNFRVDMGKQGTSEEFSKVQQMIKAGELASLFAHDELTRARADGIGFGGFSEGAIDFAPTYRLLRRTNPPEYSNKKNQNASWTDRVLWRSAASKQGNVLQLFYGATFSLTPSDHRPVAAGFQLSTSMPYFHLEHVGIPSLPGRLILQPRCLGFLDAVADADQTAAIETGLDVDMASLGRPSPPPDGKHVPLSPTDELFVTFSSSLLPDVVTSGMVGLSPDYPASPDAASWPEALLPPMQPLYVDTEFLRSQHVIASLRTRAGRLVGQAELPLSVVFGASCADEDVAPKDLSLAKVLDRPGLLRTFAAHVRRERSGENIDFWLEVQDFLARINAHTRLLGSQASDGGGSPTAKTRRPSGQSGRRGSVRPLEPASRPAPRQSVSMATQRTLSMAKERLARLREQAAQDLLSTRARAAQRQRANESGGVVLPAPPQGISAKAAKLLGASGGGPKPPSRGRASSFLSSASAASGGRGRTASRSFAIDAEHRRASLATCPVTDLRRSSMAALAVEADEDDADPRGSPPGADSFSGLSVLAPIVSARTGAPAGSAAPEGAAAAGARGAGSGAAVAASAAAGSSAAAGVASASVSAAADADARPTPEQLAAVAETARAIFDEYIDPSSAPAMVNLPAKIASVVASRIRSLAWAAGLPDARPPVTAGSRAIGGAAAGAGAAPPDPEAERARWTWERLEKLFAEASAEVFKLMATDSFARFLPAYRRRYERLASRGGGAYFGVQLLRNGVPAGFLTGQLRVLALDNVAAVADRLATVDRCVAQKRQQREMVLKSRRRLLAAAVAAGDDDASDQDDSDSDGSSAAGGGPSSRALSGLMDSSDARDLEMGSDDEEDLMARLLLTASSSVRRVAGAQSPSSPAGPGPHDDGELRASGGVAGAAAAAVEPSATDMLCVQVERALADSSGSRDAQDLRLLLKLTYQRMRSAERRARRAAKRADAAAAVSAAAAAAAAKADASSKD</sequence>
<dbReference type="CDD" id="cd00038">
    <property type="entry name" value="CAP_ED"/>
    <property type="match status" value="2"/>
</dbReference>
<feature type="region of interest" description="Disordered" evidence="1">
    <location>
        <begin position="92"/>
        <end position="248"/>
    </location>
</feature>
<dbReference type="PANTHER" id="PTHR11200">
    <property type="entry name" value="INOSITOL 5-PHOSPHATASE"/>
    <property type="match status" value="1"/>
</dbReference>
<evidence type="ECO:0000259" key="3">
    <source>
        <dbReference type="PROSITE" id="PS50042"/>
    </source>
</evidence>
<feature type="compositionally biased region" description="Low complexity" evidence="1">
    <location>
        <begin position="1952"/>
        <end position="1971"/>
    </location>
</feature>
<dbReference type="Pfam" id="PF22669">
    <property type="entry name" value="Exo_endo_phos2"/>
    <property type="match status" value="1"/>
</dbReference>
<evidence type="ECO:0000313" key="6">
    <source>
        <dbReference type="EMBL" id="KAA0171653.1"/>
    </source>
</evidence>
<feature type="domain" description="RGS" evidence="4">
    <location>
        <begin position="2104"/>
        <end position="2210"/>
    </location>
</feature>
<dbReference type="SMART" id="SM00100">
    <property type="entry name" value="cNMP"/>
    <property type="match status" value="2"/>
</dbReference>
<evidence type="ECO:0000259" key="2">
    <source>
        <dbReference type="PROSITE" id="PS50020"/>
    </source>
</evidence>
<dbReference type="Gene3D" id="2.20.70.10">
    <property type="match status" value="1"/>
</dbReference>
<feature type="compositionally biased region" description="Acidic residues" evidence="1">
    <location>
        <begin position="2294"/>
        <end position="2306"/>
    </location>
</feature>
<feature type="region of interest" description="Disordered" evidence="1">
    <location>
        <begin position="1836"/>
        <end position="1884"/>
    </location>
</feature>
<feature type="region of interest" description="Disordered" evidence="1">
    <location>
        <begin position="2006"/>
        <end position="2025"/>
    </location>
</feature>
<gene>
    <name evidence="6" type="ORF">FNF28_00586</name>
    <name evidence="5" type="ORF">FNF31_00739</name>
</gene>
<protein>
    <recommendedName>
        <fullName evidence="9">Phosphoinositide 5-phosphatase</fullName>
    </recommendedName>
</protein>
<dbReference type="EMBL" id="VLTL01000005">
    <property type="protein sequence ID" value="KAA0171653.1"/>
    <property type="molecule type" value="Genomic_DNA"/>
</dbReference>
<dbReference type="InterPro" id="IPR036691">
    <property type="entry name" value="Endo/exonu/phosph_ase_sf"/>
</dbReference>
<dbReference type="PROSITE" id="PS50042">
    <property type="entry name" value="CNMP_BINDING_3"/>
    <property type="match status" value="2"/>
</dbReference>
<feature type="region of interest" description="Disordered" evidence="1">
    <location>
        <begin position="368"/>
        <end position="398"/>
    </location>
</feature>
<feature type="region of interest" description="Disordered" evidence="1">
    <location>
        <begin position="1905"/>
        <end position="1971"/>
    </location>
</feature>
<feature type="compositionally biased region" description="Low complexity" evidence="1">
    <location>
        <begin position="2359"/>
        <end position="2368"/>
    </location>
</feature>
<feature type="compositionally biased region" description="Low complexity" evidence="1">
    <location>
        <begin position="1853"/>
        <end position="1864"/>
    </location>
</feature>
<evidence type="ECO:0000313" key="8">
    <source>
        <dbReference type="Proteomes" id="UP000325113"/>
    </source>
</evidence>
<dbReference type="SUPFAM" id="SSF48097">
    <property type="entry name" value="Regulator of G-protein signaling, RGS"/>
    <property type="match status" value="1"/>
</dbReference>
<dbReference type="InterPro" id="IPR014710">
    <property type="entry name" value="RmlC-like_jellyroll"/>
</dbReference>
<dbReference type="PROSITE" id="PS50020">
    <property type="entry name" value="WW_DOMAIN_2"/>
    <property type="match status" value="2"/>
</dbReference>
<dbReference type="SMART" id="SM00315">
    <property type="entry name" value="RGS"/>
    <property type="match status" value="1"/>
</dbReference>
<dbReference type="Pfam" id="PF00027">
    <property type="entry name" value="cNMP_binding"/>
    <property type="match status" value="1"/>
</dbReference>
<dbReference type="SMART" id="SM00128">
    <property type="entry name" value="IPPc"/>
    <property type="match status" value="1"/>
</dbReference>
<feature type="region of interest" description="Disordered" evidence="1">
    <location>
        <begin position="443"/>
        <end position="471"/>
    </location>
</feature>
<feature type="compositionally biased region" description="Acidic residues" evidence="1">
    <location>
        <begin position="121"/>
        <end position="133"/>
    </location>
</feature>
<feature type="compositionally biased region" description="Polar residues" evidence="1">
    <location>
        <begin position="1066"/>
        <end position="1079"/>
    </location>
</feature>
<dbReference type="Gene3D" id="3.60.10.10">
    <property type="entry name" value="Endonuclease/exonuclease/phosphatase"/>
    <property type="match status" value="1"/>
</dbReference>
<dbReference type="PROSITE" id="PS50132">
    <property type="entry name" value="RGS"/>
    <property type="match status" value="2"/>
</dbReference>
<evidence type="ECO:0000259" key="4">
    <source>
        <dbReference type="PROSITE" id="PS50132"/>
    </source>
</evidence>
<accession>A0A5A8E1H7</accession>
<organism evidence="6 7">
    <name type="scientific">Cafeteria roenbergensis</name>
    <name type="common">Marine flagellate</name>
    <dbReference type="NCBI Taxonomy" id="33653"/>
    <lineage>
        <taxon>Eukaryota</taxon>
        <taxon>Sar</taxon>
        <taxon>Stramenopiles</taxon>
        <taxon>Bigyra</taxon>
        <taxon>Opalozoa</taxon>
        <taxon>Bicosoecida</taxon>
        <taxon>Cafeteriaceae</taxon>
        <taxon>Cafeteria</taxon>
    </lineage>
</organism>
<feature type="region of interest" description="Disordered" evidence="1">
    <location>
        <begin position="939"/>
        <end position="971"/>
    </location>
</feature>
<dbReference type="SUPFAM" id="SSF56219">
    <property type="entry name" value="DNase I-like"/>
    <property type="match status" value="1"/>
</dbReference>
<feature type="region of interest" description="Disordered" evidence="1">
    <location>
        <begin position="2293"/>
        <end position="2337"/>
    </location>
</feature>
<feature type="compositionally biased region" description="Low complexity" evidence="1">
    <location>
        <begin position="214"/>
        <end position="225"/>
    </location>
</feature>
<feature type="region of interest" description="Disordered" evidence="1">
    <location>
        <begin position="1066"/>
        <end position="1107"/>
    </location>
</feature>
<feature type="domain" description="Cyclic nucleotide-binding" evidence="3">
    <location>
        <begin position="651"/>
        <end position="775"/>
    </location>
</feature>
<feature type="compositionally biased region" description="Pro residues" evidence="1">
    <location>
        <begin position="226"/>
        <end position="238"/>
    </location>
</feature>
<feature type="domain" description="WW" evidence="2">
    <location>
        <begin position="14"/>
        <end position="43"/>
    </location>
</feature>
<evidence type="ECO:0008006" key="9">
    <source>
        <dbReference type="Google" id="ProtNLM"/>
    </source>
</evidence>